<accession>A0A1H9K7Z8</accession>
<protein>
    <submittedName>
        <fullName evidence="6">DNA-binding transcriptional regulator, LysR family</fullName>
    </submittedName>
</protein>
<feature type="domain" description="HTH lysR-type" evidence="5">
    <location>
        <begin position="1"/>
        <end position="58"/>
    </location>
</feature>
<name>A0A1H9K7Z8_9GAMM</name>
<dbReference type="PRINTS" id="PR00039">
    <property type="entry name" value="HTHLYSR"/>
</dbReference>
<dbReference type="PANTHER" id="PTHR30346:SF30">
    <property type="entry name" value="SMALL NEUTRAL PROTEASE REGULATORY PROTEIN"/>
    <property type="match status" value="1"/>
</dbReference>
<sequence length="291" mass="32736">MELRYLRYFVAVAETRNFTRAAEKLSISQPPLSQQILRLEREIGTPLFLRLKSGVELTEAGEAFYKEARQILLLTDQALEKTRGIARGINGKATLGFACSSVFHPILFKRLKKFHTLYPSATLLSEESNMSQLMQSLREGTLDAAFVRLPCQTSQEFTLQTITQESMFLVVREEEAKTPLETILRDSPLILFPRELAPSLYDMIIHFCHEQGVVPQLATQAPQMSASIAMVASGFGFTFVPESLTIIAMPGVSYRKIKAPQLTTEIALAWRRWDRSPIIKHLLSLISTGSD</sequence>
<keyword evidence="7" id="KW-1185">Reference proteome</keyword>
<dbReference type="Gene3D" id="3.40.190.10">
    <property type="entry name" value="Periplasmic binding protein-like II"/>
    <property type="match status" value="2"/>
</dbReference>
<dbReference type="GO" id="GO:0032993">
    <property type="term" value="C:protein-DNA complex"/>
    <property type="evidence" value="ECO:0007669"/>
    <property type="project" value="TreeGrafter"/>
</dbReference>
<dbReference type="InterPro" id="IPR000847">
    <property type="entry name" value="LysR_HTH_N"/>
</dbReference>
<dbReference type="Gene3D" id="1.10.10.10">
    <property type="entry name" value="Winged helix-like DNA-binding domain superfamily/Winged helix DNA-binding domain"/>
    <property type="match status" value="1"/>
</dbReference>
<dbReference type="GO" id="GO:0003700">
    <property type="term" value="F:DNA-binding transcription factor activity"/>
    <property type="evidence" value="ECO:0007669"/>
    <property type="project" value="InterPro"/>
</dbReference>
<dbReference type="AlphaFoldDB" id="A0A1H9K7Z8"/>
<dbReference type="PROSITE" id="PS50931">
    <property type="entry name" value="HTH_LYSR"/>
    <property type="match status" value="1"/>
</dbReference>
<evidence type="ECO:0000256" key="4">
    <source>
        <dbReference type="ARBA" id="ARBA00023163"/>
    </source>
</evidence>
<dbReference type="FunFam" id="1.10.10.10:FF:000001">
    <property type="entry name" value="LysR family transcriptional regulator"/>
    <property type="match status" value="1"/>
</dbReference>
<dbReference type="Proteomes" id="UP000242515">
    <property type="component" value="Unassembled WGS sequence"/>
</dbReference>
<dbReference type="SUPFAM" id="SSF46785">
    <property type="entry name" value="Winged helix' DNA-binding domain"/>
    <property type="match status" value="1"/>
</dbReference>
<dbReference type="SUPFAM" id="SSF53850">
    <property type="entry name" value="Periplasmic binding protein-like II"/>
    <property type="match status" value="1"/>
</dbReference>
<dbReference type="STRING" id="988801.SAMN05216522_10911"/>
<keyword evidence="4" id="KW-0804">Transcription</keyword>
<dbReference type="EMBL" id="FOGC01000009">
    <property type="protein sequence ID" value="SEQ95254.1"/>
    <property type="molecule type" value="Genomic_DNA"/>
</dbReference>
<evidence type="ECO:0000259" key="5">
    <source>
        <dbReference type="PROSITE" id="PS50931"/>
    </source>
</evidence>
<reference evidence="7" key="1">
    <citation type="submission" date="2016-10" db="EMBL/GenBank/DDBJ databases">
        <authorList>
            <person name="Varghese N."/>
            <person name="Submissions S."/>
        </authorList>
    </citation>
    <scope>NUCLEOTIDE SEQUENCE [LARGE SCALE GENOMIC DNA]</scope>
    <source>
        <strain evidence="7">8N4</strain>
    </source>
</reference>
<dbReference type="Pfam" id="PF00126">
    <property type="entry name" value="HTH_1"/>
    <property type="match status" value="1"/>
</dbReference>
<dbReference type="RefSeq" id="WP_092676863.1">
    <property type="nucleotide sequence ID" value="NZ_FOGC01000009.1"/>
</dbReference>
<gene>
    <name evidence="6" type="ORF">SAMN05216522_10911</name>
</gene>
<dbReference type="GO" id="GO:0003677">
    <property type="term" value="F:DNA binding"/>
    <property type="evidence" value="ECO:0007669"/>
    <property type="project" value="UniProtKB-KW"/>
</dbReference>
<keyword evidence="3 6" id="KW-0238">DNA-binding</keyword>
<dbReference type="InterPro" id="IPR005119">
    <property type="entry name" value="LysR_subst-bd"/>
</dbReference>
<evidence type="ECO:0000256" key="2">
    <source>
        <dbReference type="ARBA" id="ARBA00023015"/>
    </source>
</evidence>
<dbReference type="InterPro" id="IPR036388">
    <property type="entry name" value="WH-like_DNA-bd_sf"/>
</dbReference>
<dbReference type="Pfam" id="PF03466">
    <property type="entry name" value="LysR_substrate"/>
    <property type="match status" value="1"/>
</dbReference>
<evidence type="ECO:0000313" key="7">
    <source>
        <dbReference type="Proteomes" id="UP000242515"/>
    </source>
</evidence>
<dbReference type="PANTHER" id="PTHR30346">
    <property type="entry name" value="TRANSCRIPTIONAL DUAL REGULATOR HCAR-RELATED"/>
    <property type="match status" value="1"/>
</dbReference>
<comment type="similarity">
    <text evidence="1">Belongs to the LysR transcriptional regulatory family.</text>
</comment>
<evidence type="ECO:0000256" key="1">
    <source>
        <dbReference type="ARBA" id="ARBA00009437"/>
    </source>
</evidence>
<dbReference type="OrthoDB" id="5289754at2"/>
<keyword evidence="2" id="KW-0805">Transcription regulation</keyword>
<dbReference type="InterPro" id="IPR036390">
    <property type="entry name" value="WH_DNA-bd_sf"/>
</dbReference>
<proteinExistence type="inferred from homology"/>
<organism evidence="6 7">
    <name type="scientific">Rosenbergiella nectarea</name>
    <dbReference type="NCBI Taxonomy" id="988801"/>
    <lineage>
        <taxon>Bacteria</taxon>
        <taxon>Pseudomonadati</taxon>
        <taxon>Pseudomonadota</taxon>
        <taxon>Gammaproteobacteria</taxon>
        <taxon>Enterobacterales</taxon>
        <taxon>Erwiniaceae</taxon>
        <taxon>Rosenbergiella</taxon>
    </lineage>
</organism>
<evidence type="ECO:0000256" key="3">
    <source>
        <dbReference type="ARBA" id="ARBA00023125"/>
    </source>
</evidence>
<evidence type="ECO:0000313" key="6">
    <source>
        <dbReference type="EMBL" id="SEQ95254.1"/>
    </source>
</evidence>